<gene>
    <name evidence="3" type="ORF">D1224_08985</name>
</gene>
<keyword evidence="1" id="KW-0472">Membrane</keyword>
<evidence type="ECO:0000313" key="4">
    <source>
        <dbReference type="Proteomes" id="UP000265431"/>
    </source>
</evidence>
<proteinExistence type="predicted"/>
<evidence type="ECO:0000313" key="3">
    <source>
        <dbReference type="EMBL" id="RIJ24354.1"/>
    </source>
</evidence>
<comment type="caution">
    <text evidence="3">The sequence shown here is derived from an EMBL/GenBank/DDBJ whole genome shotgun (WGS) entry which is preliminary data.</text>
</comment>
<keyword evidence="4" id="KW-1185">Reference proteome</keyword>
<protein>
    <submittedName>
        <fullName evidence="3">Pilus assembly protein</fullName>
    </submittedName>
</protein>
<reference evidence="3 4" key="1">
    <citation type="submission" date="2018-08" db="EMBL/GenBank/DDBJ databases">
        <title>Henriciella mobilis sp. nov., isolated from seawater.</title>
        <authorList>
            <person name="Cheng H."/>
            <person name="Wu Y.-H."/>
            <person name="Xu X.-W."/>
            <person name="Guo L.-L."/>
        </authorList>
    </citation>
    <scope>NUCLEOTIDE SEQUENCE [LARGE SCALE GENOMIC DNA]</scope>
    <source>
        <strain evidence="3 4">CCUG66934</strain>
    </source>
</reference>
<feature type="domain" description="TadE-like" evidence="2">
    <location>
        <begin position="17"/>
        <end position="59"/>
    </location>
</feature>
<dbReference type="OrthoDB" id="7856227at2"/>
<dbReference type="AlphaFoldDB" id="A0A399R1J8"/>
<dbReference type="RefSeq" id="WP_119379543.1">
    <property type="nucleotide sequence ID" value="NZ_QWGB01000005.1"/>
</dbReference>
<organism evidence="3 4">
    <name type="scientific">Henriciella barbarensis</name>
    <dbReference type="NCBI Taxonomy" id="86342"/>
    <lineage>
        <taxon>Bacteria</taxon>
        <taxon>Pseudomonadati</taxon>
        <taxon>Pseudomonadota</taxon>
        <taxon>Alphaproteobacteria</taxon>
        <taxon>Hyphomonadales</taxon>
        <taxon>Hyphomonadaceae</taxon>
        <taxon>Henriciella</taxon>
    </lineage>
</organism>
<accession>A0A399R1J8</accession>
<name>A0A399R1J8_9PROT</name>
<feature type="transmembrane region" description="Helical" evidence="1">
    <location>
        <begin position="21"/>
        <end position="43"/>
    </location>
</feature>
<evidence type="ECO:0000259" key="2">
    <source>
        <dbReference type="Pfam" id="PF07811"/>
    </source>
</evidence>
<sequence length="145" mass="15734">MLRVGVQSRRFSRCNEGSSAVELAIVAPVLLFLLFGIIAYGVFFGAVHSVQQLAANSARAAIGGLDLVERRSLVERHVAASINEGGLLSREALTVSVEPLNEDPSYLRVVVDFDASQLPVWNLYTGLPLPEKNIRREAVIRAGGY</sequence>
<evidence type="ECO:0000256" key="1">
    <source>
        <dbReference type="SAM" id="Phobius"/>
    </source>
</evidence>
<keyword evidence="1" id="KW-1133">Transmembrane helix</keyword>
<dbReference type="Proteomes" id="UP000265431">
    <property type="component" value="Unassembled WGS sequence"/>
</dbReference>
<dbReference type="InterPro" id="IPR012495">
    <property type="entry name" value="TadE-like_dom"/>
</dbReference>
<dbReference type="EMBL" id="QWGB01000005">
    <property type="protein sequence ID" value="RIJ24354.1"/>
    <property type="molecule type" value="Genomic_DNA"/>
</dbReference>
<dbReference type="Pfam" id="PF07811">
    <property type="entry name" value="TadE"/>
    <property type="match status" value="1"/>
</dbReference>
<keyword evidence="1" id="KW-0812">Transmembrane</keyword>